<reference evidence="2 3" key="1">
    <citation type="journal article" date="2013" name="Genome Announc.">
        <title>Genome sequences for three denitrifying bacterial strains isolated from a uranium- and nitrate-contaminated subsurface environment.</title>
        <authorList>
            <person name="Venkatramanan R."/>
            <person name="Prakash O."/>
            <person name="Woyke T."/>
            <person name="Chain P."/>
            <person name="Goodwin L.A."/>
            <person name="Watson D."/>
            <person name="Brooks S."/>
            <person name="Kostka J.E."/>
            <person name="Green S.J."/>
        </authorList>
    </citation>
    <scope>NUCLEOTIDE SEQUENCE [LARGE SCALE GENOMIC DNA]</scope>
    <source>
        <strain evidence="2 3">1NES1</strain>
    </source>
</reference>
<dbReference type="EMBL" id="CP005587">
    <property type="protein sequence ID" value="AGK58237.1"/>
    <property type="molecule type" value="Genomic_DNA"/>
</dbReference>
<dbReference type="PANTHER" id="PTHR18964:SF149">
    <property type="entry name" value="BIFUNCTIONAL UDP-N-ACETYLGLUCOSAMINE 2-EPIMERASE_N-ACETYLMANNOSAMINE KINASE"/>
    <property type="match status" value="1"/>
</dbReference>
<dbReference type="InterPro" id="IPR000600">
    <property type="entry name" value="ROK"/>
</dbReference>
<accession>N0B7I8</accession>
<dbReference type="InterPro" id="IPR043129">
    <property type="entry name" value="ATPase_NBD"/>
</dbReference>
<protein>
    <recommendedName>
        <fullName evidence="4">Glucokinase</fullName>
    </recommendedName>
</protein>
<dbReference type="Proteomes" id="UP000005952">
    <property type="component" value="Chromosome"/>
</dbReference>
<keyword evidence="3" id="KW-1185">Reference proteome</keyword>
<evidence type="ECO:0000256" key="1">
    <source>
        <dbReference type="ARBA" id="ARBA00006479"/>
    </source>
</evidence>
<name>N0B7I8_9HYPH</name>
<proteinExistence type="inferred from homology"/>
<evidence type="ECO:0000313" key="3">
    <source>
        <dbReference type="Proteomes" id="UP000005952"/>
    </source>
</evidence>
<dbReference type="Gene3D" id="3.30.420.40">
    <property type="match status" value="1"/>
</dbReference>
<evidence type="ECO:0008006" key="4">
    <source>
        <dbReference type="Google" id="ProtNLM"/>
    </source>
</evidence>
<dbReference type="eggNOG" id="COG1940">
    <property type="taxonomic scope" value="Bacteria"/>
</dbReference>
<gene>
    <name evidence="2" type="ORF">HYPDE_32823</name>
</gene>
<dbReference type="CDD" id="cd23763">
    <property type="entry name" value="ASKHA_ATPase_ROK"/>
    <property type="match status" value="1"/>
</dbReference>
<dbReference type="HOGENOM" id="CLU_737380_0_0_5"/>
<evidence type="ECO:0000313" key="2">
    <source>
        <dbReference type="EMBL" id="AGK58237.1"/>
    </source>
</evidence>
<dbReference type="RefSeq" id="WP_015598263.1">
    <property type="nucleotide sequence ID" value="NC_021172.1"/>
</dbReference>
<dbReference type="AlphaFoldDB" id="N0B7I8"/>
<dbReference type="OrthoDB" id="7903685at2"/>
<dbReference type="KEGG" id="hdt:HYPDE_32823"/>
<dbReference type="STRING" id="670307.HYPDE_32823"/>
<dbReference type="SUPFAM" id="SSF53067">
    <property type="entry name" value="Actin-like ATPase domain"/>
    <property type="match status" value="1"/>
</dbReference>
<dbReference type="PANTHER" id="PTHR18964">
    <property type="entry name" value="ROK (REPRESSOR, ORF, KINASE) FAMILY"/>
    <property type="match status" value="1"/>
</dbReference>
<sequence>MEKEEPAQQAELPGHGADILPSVVVDSYNVEIEDEDGFIGDKASKGAFWQYVEKWRKPLKELGEDPFGDRPGEELGKKKLAELLATGDPEAASLVQSAIEDFAQQLAFVIRRFLRLKDWRDTECIVVGGGFRASRVGELAVARAGLLLRAEDIDLDLEFIRNDPDEAGLLGAAHLLPAWMLKGHDGILAVDIGGTNFRAGIVELNLGKSAELAKAKVAKSELWRHGEEEIDREGATKRLAEMLEDLIAWARKNKIELAPVIGIGCPGIIKDDGSIDRGSQNLPGNWESSRFNFPQVIRKHISQIDESETMVVMHNDAVVQGLSELPYIKDRLHWGILTIGTGLGNARFTNRKAPKKAPK</sequence>
<comment type="similarity">
    <text evidence="1">Belongs to the ROK (NagC/XylR) family.</text>
</comment>
<organism evidence="2 3">
    <name type="scientific">Hyphomicrobium denitrificans 1NES1</name>
    <dbReference type="NCBI Taxonomy" id="670307"/>
    <lineage>
        <taxon>Bacteria</taxon>
        <taxon>Pseudomonadati</taxon>
        <taxon>Pseudomonadota</taxon>
        <taxon>Alphaproteobacteria</taxon>
        <taxon>Hyphomicrobiales</taxon>
        <taxon>Hyphomicrobiaceae</taxon>
        <taxon>Hyphomicrobium</taxon>
    </lineage>
</organism>